<proteinExistence type="predicted"/>
<organism evidence="1 2">
    <name type="scientific">Zea mays</name>
    <name type="common">Maize</name>
    <dbReference type="NCBI Taxonomy" id="4577"/>
    <lineage>
        <taxon>Eukaryota</taxon>
        <taxon>Viridiplantae</taxon>
        <taxon>Streptophyta</taxon>
        <taxon>Embryophyta</taxon>
        <taxon>Tracheophyta</taxon>
        <taxon>Spermatophyta</taxon>
        <taxon>Magnoliopsida</taxon>
        <taxon>Liliopsida</taxon>
        <taxon>Poales</taxon>
        <taxon>Poaceae</taxon>
        <taxon>PACMAD clade</taxon>
        <taxon>Panicoideae</taxon>
        <taxon>Andropogonodae</taxon>
        <taxon>Andropogoneae</taxon>
        <taxon>Tripsacinae</taxon>
        <taxon>Zea</taxon>
    </lineage>
</organism>
<reference evidence="1" key="3">
    <citation type="submission" date="2021-05" db="UniProtKB">
        <authorList>
            <consortium name="EnsemblPlants"/>
        </authorList>
    </citation>
    <scope>IDENTIFICATION</scope>
    <source>
        <strain evidence="1">cv. B73</strain>
    </source>
</reference>
<dbReference type="Gramene" id="Zm00001eb180990_T001">
    <property type="protein sequence ID" value="Zm00001eb180990_P001"/>
    <property type="gene ID" value="Zm00001eb180990"/>
</dbReference>
<sequence>MTPMAASSLCPSSGGRRRLMMKTAAKQAKFRNPPIAFSDGGDELQRPLRVPHFPLAPLVTGGQGAAWAPCLLPQLLGWPRHPFHMGRPCMRSPKGHQDSKIFFVEFLKLLASFFHFQKQ</sequence>
<dbReference type="AlphaFoldDB" id="A0A804NRQ3"/>
<dbReference type="InParanoid" id="A0A804NRQ3"/>
<dbReference type="EnsemblPlants" id="Zm00001eb180990_T001">
    <property type="protein sequence ID" value="Zm00001eb180990_P001"/>
    <property type="gene ID" value="Zm00001eb180990"/>
</dbReference>
<evidence type="ECO:0000313" key="2">
    <source>
        <dbReference type="Proteomes" id="UP000007305"/>
    </source>
</evidence>
<evidence type="ECO:0000313" key="1">
    <source>
        <dbReference type="EnsemblPlants" id="Zm00001eb180990_P001"/>
    </source>
</evidence>
<reference evidence="2" key="1">
    <citation type="journal article" date="2009" name="Science">
        <title>The B73 maize genome: complexity, diversity, and dynamics.</title>
        <authorList>
            <person name="Schnable P.S."/>
            <person name="Ware D."/>
            <person name="Fulton R.S."/>
            <person name="Stein J.C."/>
            <person name="Wei F."/>
            <person name="Pasternak S."/>
            <person name="Liang C."/>
            <person name="Zhang J."/>
            <person name="Fulton L."/>
            <person name="Graves T.A."/>
            <person name="Minx P."/>
            <person name="Reily A.D."/>
            <person name="Courtney L."/>
            <person name="Kruchowski S.S."/>
            <person name="Tomlinson C."/>
            <person name="Strong C."/>
            <person name="Delehaunty K."/>
            <person name="Fronick C."/>
            <person name="Courtney B."/>
            <person name="Rock S.M."/>
            <person name="Belter E."/>
            <person name="Du F."/>
            <person name="Kim K."/>
            <person name="Abbott R.M."/>
            <person name="Cotton M."/>
            <person name="Levy A."/>
            <person name="Marchetto P."/>
            <person name="Ochoa K."/>
            <person name="Jackson S.M."/>
            <person name="Gillam B."/>
            <person name="Chen W."/>
            <person name="Yan L."/>
            <person name="Higginbotham J."/>
            <person name="Cardenas M."/>
            <person name="Waligorski J."/>
            <person name="Applebaum E."/>
            <person name="Phelps L."/>
            <person name="Falcone J."/>
            <person name="Kanchi K."/>
            <person name="Thane T."/>
            <person name="Scimone A."/>
            <person name="Thane N."/>
            <person name="Henke J."/>
            <person name="Wang T."/>
            <person name="Ruppert J."/>
            <person name="Shah N."/>
            <person name="Rotter K."/>
            <person name="Hodges J."/>
            <person name="Ingenthron E."/>
            <person name="Cordes M."/>
            <person name="Kohlberg S."/>
            <person name="Sgro J."/>
            <person name="Delgado B."/>
            <person name="Mead K."/>
            <person name="Chinwalla A."/>
            <person name="Leonard S."/>
            <person name="Crouse K."/>
            <person name="Collura K."/>
            <person name="Kudrna D."/>
            <person name="Currie J."/>
            <person name="He R."/>
            <person name="Angelova A."/>
            <person name="Rajasekar S."/>
            <person name="Mueller T."/>
            <person name="Lomeli R."/>
            <person name="Scara G."/>
            <person name="Ko A."/>
            <person name="Delaney K."/>
            <person name="Wissotski M."/>
            <person name="Lopez G."/>
            <person name="Campos D."/>
            <person name="Braidotti M."/>
            <person name="Ashley E."/>
            <person name="Golser W."/>
            <person name="Kim H."/>
            <person name="Lee S."/>
            <person name="Lin J."/>
            <person name="Dujmic Z."/>
            <person name="Kim W."/>
            <person name="Talag J."/>
            <person name="Zuccolo A."/>
            <person name="Fan C."/>
            <person name="Sebastian A."/>
            <person name="Kramer M."/>
            <person name="Spiegel L."/>
            <person name="Nascimento L."/>
            <person name="Zutavern T."/>
            <person name="Miller B."/>
            <person name="Ambroise C."/>
            <person name="Muller S."/>
            <person name="Spooner W."/>
            <person name="Narechania A."/>
            <person name="Ren L."/>
            <person name="Wei S."/>
            <person name="Kumari S."/>
            <person name="Faga B."/>
            <person name="Levy M.J."/>
            <person name="McMahan L."/>
            <person name="Van Buren P."/>
            <person name="Vaughn M.W."/>
            <person name="Ying K."/>
            <person name="Yeh C.-T."/>
            <person name="Emrich S.J."/>
            <person name="Jia Y."/>
            <person name="Kalyanaraman A."/>
            <person name="Hsia A.-P."/>
            <person name="Barbazuk W.B."/>
            <person name="Baucom R.S."/>
            <person name="Brutnell T.P."/>
            <person name="Carpita N.C."/>
            <person name="Chaparro C."/>
            <person name="Chia J.-M."/>
            <person name="Deragon J.-M."/>
            <person name="Estill J.C."/>
            <person name="Fu Y."/>
            <person name="Jeddeloh J.A."/>
            <person name="Han Y."/>
            <person name="Lee H."/>
            <person name="Li P."/>
            <person name="Lisch D.R."/>
            <person name="Liu S."/>
            <person name="Liu Z."/>
            <person name="Nagel D.H."/>
            <person name="McCann M.C."/>
            <person name="SanMiguel P."/>
            <person name="Myers A.M."/>
            <person name="Nettleton D."/>
            <person name="Nguyen J."/>
            <person name="Penning B.W."/>
            <person name="Ponnala L."/>
            <person name="Schneider K.L."/>
            <person name="Schwartz D.C."/>
            <person name="Sharma A."/>
            <person name="Soderlund C."/>
            <person name="Springer N.M."/>
            <person name="Sun Q."/>
            <person name="Wang H."/>
            <person name="Waterman M."/>
            <person name="Westerman R."/>
            <person name="Wolfgruber T.K."/>
            <person name="Yang L."/>
            <person name="Yu Y."/>
            <person name="Zhang L."/>
            <person name="Zhou S."/>
            <person name="Zhu Q."/>
            <person name="Bennetzen J.L."/>
            <person name="Dawe R.K."/>
            <person name="Jiang J."/>
            <person name="Jiang N."/>
            <person name="Presting G.G."/>
            <person name="Wessler S.R."/>
            <person name="Aluru S."/>
            <person name="Martienssen R.A."/>
            <person name="Clifton S.W."/>
            <person name="McCombie W.R."/>
            <person name="Wing R.A."/>
            <person name="Wilson R.K."/>
        </authorList>
    </citation>
    <scope>NUCLEOTIDE SEQUENCE [LARGE SCALE GENOMIC DNA]</scope>
    <source>
        <strain evidence="2">cv. B73</strain>
    </source>
</reference>
<reference evidence="1" key="2">
    <citation type="submission" date="2019-07" db="EMBL/GenBank/DDBJ databases">
        <authorList>
            <person name="Seetharam A."/>
            <person name="Woodhouse M."/>
            <person name="Cannon E."/>
        </authorList>
    </citation>
    <scope>NUCLEOTIDE SEQUENCE [LARGE SCALE GENOMIC DNA]</scope>
    <source>
        <strain evidence="1">cv. B73</strain>
    </source>
</reference>
<dbReference type="Proteomes" id="UP000007305">
    <property type="component" value="Chromosome 4"/>
</dbReference>
<accession>A0A804NRQ3</accession>
<name>A0A804NRQ3_MAIZE</name>
<protein>
    <submittedName>
        <fullName evidence="1">Uncharacterized protein</fullName>
    </submittedName>
</protein>
<keyword evidence="2" id="KW-1185">Reference proteome</keyword>